<evidence type="ECO:0000256" key="4">
    <source>
        <dbReference type="ARBA" id="ARBA00022827"/>
    </source>
</evidence>
<dbReference type="Pfam" id="PF02771">
    <property type="entry name" value="Acyl-CoA_dh_N"/>
    <property type="match status" value="1"/>
</dbReference>
<accession>A0A4Y8MP33</accession>
<dbReference type="InterPro" id="IPR009100">
    <property type="entry name" value="AcylCoA_DH/oxidase_NM_dom_sf"/>
</dbReference>
<dbReference type="InterPro" id="IPR036250">
    <property type="entry name" value="AcylCo_DH-like_C"/>
</dbReference>
<dbReference type="Pfam" id="PF02770">
    <property type="entry name" value="Acyl-CoA_dh_M"/>
    <property type="match status" value="1"/>
</dbReference>
<evidence type="ECO:0000256" key="3">
    <source>
        <dbReference type="ARBA" id="ARBA00022630"/>
    </source>
</evidence>
<evidence type="ECO:0000313" key="9">
    <source>
        <dbReference type="Proteomes" id="UP000297385"/>
    </source>
</evidence>
<dbReference type="GO" id="GO:0050660">
    <property type="term" value="F:flavin adenine dinucleotide binding"/>
    <property type="evidence" value="ECO:0007669"/>
    <property type="project" value="InterPro"/>
</dbReference>
<evidence type="ECO:0000259" key="5">
    <source>
        <dbReference type="Pfam" id="PF00441"/>
    </source>
</evidence>
<gene>
    <name evidence="8" type="ORF">E2553_20180</name>
</gene>
<comment type="cofactor">
    <cofactor evidence="1">
        <name>FAD</name>
        <dbReference type="ChEBI" id="CHEBI:57692"/>
    </cofactor>
</comment>
<dbReference type="Gene3D" id="1.20.140.10">
    <property type="entry name" value="Butyryl-CoA Dehydrogenase, subunit A, domain 3"/>
    <property type="match status" value="1"/>
</dbReference>
<dbReference type="GO" id="GO:0003995">
    <property type="term" value="F:acyl-CoA dehydrogenase activity"/>
    <property type="evidence" value="ECO:0007669"/>
    <property type="project" value="TreeGrafter"/>
</dbReference>
<sequence length="381" mass="40993">MQFEWTAEQRGIRNRFEALGRRLAQSAADAPAETSAPRAWQAFNAERLWHILIPATHGGDGLGWWEFAAAFEGLASEIRSTALLMSVASQAGFIYALLSYGSKGQQKKYFHELLNGAVSAIAISERVTGTNFQNLRTRLTPSANGYTLSGSKYNISNAPAADVILVVAKLTEQTKENVALVLLDQGTAGLNCAAPDSKLGNVDLPTGALTFESVGIAEENILGPISAGGRNLMEIASVMRIFFALATACVVAPYLRNALRYASVRQGQSQPLNAHQYVQKKLVDIKIGLERTKWLSYAGLSQLLARDPEALMTCSIAKIVGSEDISNSALELLKLYGSDGYQIGEISRFVTDALGFLSAGGTEEMHRNSIFGQLTRVAASA</sequence>
<dbReference type="InterPro" id="IPR046373">
    <property type="entry name" value="Acyl-CoA_Oxase/DH_mid-dom_sf"/>
</dbReference>
<reference evidence="8 9" key="1">
    <citation type="submission" date="2019-03" db="EMBL/GenBank/DDBJ databases">
        <title>Complete Genome Sequence of Paraburkholderia dipogonis ICMP 19430T, a Nitrogen-fixing Symbiont of the South African Invasive Legume Dipogon lignosus in New Zealand.</title>
        <authorList>
            <person name="De Meyer S.E."/>
        </authorList>
    </citation>
    <scope>NUCLEOTIDE SEQUENCE [LARGE SCALE GENOMIC DNA]</scope>
    <source>
        <strain evidence="8 9">ICMP 19430</strain>
    </source>
</reference>
<dbReference type="InterPro" id="IPR009075">
    <property type="entry name" value="AcylCo_DH/oxidase_C"/>
</dbReference>
<dbReference type="GeneID" id="97304615"/>
<feature type="domain" description="Acyl-CoA dehydrogenase/oxidase C-terminal" evidence="5">
    <location>
        <begin position="229"/>
        <end position="370"/>
    </location>
</feature>
<name>A0A4Y8MP33_9BURK</name>
<dbReference type="InterPro" id="IPR006091">
    <property type="entry name" value="Acyl-CoA_Oxase/DH_mid-dom"/>
</dbReference>
<feature type="domain" description="Acyl-CoA dehydrogenase/oxidase N-terminal" evidence="7">
    <location>
        <begin position="6"/>
        <end position="116"/>
    </location>
</feature>
<comment type="similarity">
    <text evidence="2">Belongs to the acyl-CoA dehydrogenase family.</text>
</comment>
<keyword evidence="4" id="KW-0274">FAD</keyword>
<evidence type="ECO:0000313" key="8">
    <source>
        <dbReference type="EMBL" id="TFE39184.1"/>
    </source>
</evidence>
<organism evidence="8 9">
    <name type="scientific">Paraburkholderia dipogonis</name>
    <dbReference type="NCBI Taxonomy" id="1211383"/>
    <lineage>
        <taxon>Bacteria</taxon>
        <taxon>Pseudomonadati</taxon>
        <taxon>Pseudomonadota</taxon>
        <taxon>Betaproteobacteria</taxon>
        <taxon>Burkholderiales</taxon>
        <taxon>Burkholderiaceae</taxon>
        <taxon>Paraburkholderia</taxon>
    </lineage>
</organism>
<dbReference type="Gene3D" id="2.40.110.10">
    <property type="entry name" value="Butyryl-CoA Dehydrogenase, subunit A, domain 2"/>
    <property type="match status" value="1"/>
</dbReference>
<dbReference type="Proteomes" id="UP000297385">
    <property type="component" value="Unassembled WGS sequence"/>
</dbReference>
<proteinExistence type="inferred from homology"/>
<dbReference type="Pfam" id="PF00441">
    <property type="entry name" value="Acyl-CoA_dh_1"/>
    <property type="match status" value="1"/>
</dbReference>
<dbReference type="SUPFAM" id="SSF47203">
    <property type="entry name" value="Acyl-CoA dehydrogenase C-terminal domain-like"/>
    <property type="match status" value="1"/>
</dbReference>
<dbReference type="AlphaFoldDB" id="A0A4Y8MP33"/>
<comment type="caution">
    <text evidence="8">The sequence shown here is derived from an EMBL/GenBank/DDBJ whole genome shotgun (WGS) entry which is preliminary data.</text>
</comment>
<evidence type="ECO:0000256" key="1">
    <source>
        <dbReference type="ARBA" id="ARBA00001974"/>
    </source>
</evidence>
<dbReference type="Gene3D" id="1.10.540.10">
    <property type="entry name" value="Acyl-CoA dehydrogenase/oxidase, N-terminal domain"/>
    <property type="match status" value="1"/>
</dbReference>
<dbReference type="RefSeq" id="WP_134459265.1">
    <property type="nucleotide sequence ID" value="NZ_JBHMFL010000110.1"/>
</dbReference>
<evidence type="ECO:0000259" key="7">
    <source>
        <dbReference type="Pfam" id="PF02771"/>
    </source>
</evidence>
<dbReference type="CDD" id="cd00567">
    <property type="entry name" value="ACAD"/>
    <property type="match status" value="1"/>
</dbReference>
<evidence type="ECO:0000259" key="6">
    <source>
        <dbReference type="Pfam" id="PF02770"/>
    </source>
</evidence>
<protein>
    <submittedName>
        <fullName evidence="8">Acyl-CoA dehydrogenase</fullName>
    </submittedName>
</protein>
<feature type="domain" description="Acyl-CoA oxidase/dehydrogenase middle" evidence="6">
    <location>
        <begin position="120"/>
        <end position="214"/>
    </location>
</feature>
<dbReference type="EMBL" id="SNVI01000002">
    <property type="protein sequence ID" value="TFE39184.1"/>
    <property type="molecule type" value="Genomic_DNA"/>
</dbReference>
<dbReference type="SUPFAM" id="SSF56645">
    <property type="entry name" value="Acyl-CoA dehydrogenase NM domain-like"/>
    <property type="match status" value="1"/>
</dbReference>
<keyword evidence="3" id="KW-0285">Flavoprotein</keyword>
<dbReference type="InterPro" id="IPR013786">
    <property type="entry name" value="AcylCoA_DH/ox_N"/>
</dbReference>
<evidence type="ECO:0000256" key="2">
    <source>
        <dbReference type="ARBA" id="ARBA00009347"/>
    </source>
</evidence>
<dbReference type="PANTHER" id="PTHR43884">
    <property type="entry name" value="ACYL-COA DEHYDROGENASE"/>
    <property type="match status" value="1"/>
</dbReference>
<dbReference type="InterPro" id="IPR037069">
    <property type="entry name" value="AcylCoA_DH/ox_N_sf"/>
</dbReference>
<dbReference type="PANTHER" id="PTHR43884:SF12">
    <property type="entry name" value="ISOVALERYL-COA DEHYDROGENASE, MITOCHONDRIAL-RELATED"/>
    <property type="match status" value="1"/>
</dbReference>